<dbReference type="Proteomes" id="UP001253637">
    <property type="component" value="Segment"/>
</dbReference>
<reference evidence="1" key="1">
    <citation type="submission" date="2021-04" db="EMBL/GenBank/DDBJ databases">
        <title>Draft Genome Sequence of Pandoravirus japonicus, Isolated from the Sabaishi River of Niigata, Japan.</title>
        <authorList>
            <person name="Hosokawa N."/>
            <person name="Takahashi H."/>
            <person name="Aoki K."/>
            <person name="Takemura M."/>
        </authorList>
    </citation>
    <scope>NUCLEOTIDE SEQUENCE</scope>
</reference>
<protein>
    <submittedName>
        <fullName evidence="1">Uncharacterized protein</fullName>
    </submittedName>
</protein>
<sequence>MTNARIVRHRAALCQGHRRFDRPVGPSAGHARAVPVGATKENMSLVHLSNVLKNLFRVYVPTSIGRFCLLFVVRVPSPCRRFLSLFLDPFLFHDFLAEVGCVCARPSMARKQEKGGEKRPHKMRQCSLFFLSFFML</sequence>
<accession>A0A811BLN8</accession>
<evidence type="ECO:0000313" key="2">
    <source>
        <dbReference type="Proteomes" id="UP001253637"/>
    </source>
</evidence>
<dbReference type="EMBL" id="LC625835">
    <property type="protein sequence ID" value="BCU02774.1"/>
    <property type="molecule type" value="Genomic_DNA"/>
</dbReference>
<evidence type="ECO:0000313" key="1">
    <source>
        <dbReference type="EMBL" id="BCU02774.1"/>
    </source>
</evidence>
<name>A0A811BLN8_9VIRU</name>
<organism evidence="1 2">
    <name type="scientific">Pandoravirus japonicus</name>
    <dbReference type="NCBI Taxonomy" id="2823154"/>
    <lineage>
        <taxon>Viruses</taxon>
        <taxon>Pandoravirus</taxon>
    </lineage>
</organism>
<proteinExistence type="predicted"/>